<comment type="caution">
    <text evidence="1">The sequence shown here is derived from an EMBL/GenBank/DDBJ whole genome shotgun (WGS) entry which is preliminary data.</text>
</comment>
<reference evidence="1" key="1">
    <citation type="submission" date="2016-12" db="EMBL/GenBank/DDBJ databases">
        <authorList>
            <person name="Moulin L."/>
        </authorList>
    </citation>
    <scope>NUCLEOTIDE SEQUENCE [LARGE SCALE GENOMIC DNA]</scope>
    <source>
        <strain evidence="1">STM 7183</strain>
    </source>
</reference>
<dbReference type="AlphaFoldDB" id="A0A1N7RN73"/>
<dbReference type="Proteomes" id="UP000195569">
    <property type="component" value="Unassembled WGS sequence"/>
</dbReference>
<keyword evidence="2" id="KW-1185">Reference proteome</keyword>
<name>A0A1N7RN73_9BURK</name>
<sequence>MTPHKRQLAEWQLKADMTPPVRPVRNQARVSTSAREASLRHAEPYRLMHADRRLTLAPDGPILPGDASYAT</sequence>
<proteinExistence type="predicted"/>
<evidence type="ECO:0000313" key="2">
    <source>
        <dbReference type="Proteomes" id="UP000195569"/>
    </source>
</evidence>
<gene>
    <name evidence="1" type="ORF">BN2476_90147</name>
</gene>
<accession>A0A1N7RN73</accession>
<dbReference type="EMBL" id="CYGY02000009">
    <property type="protein sequence ID" value="SIT36580.1"/>
    <property type="molecule type" value="Genomic_DNA"/>
</dbReference>
<protein>
    <submittedName>
        <fullName evidence="1">Uncharacterized protein</fullName>
    </submittedName>
</protein>
<evidence type="ECO:0000313" key="1">
    <source>
        <dbReference type="EMBL" id="SIT36580.1"/>
    </source>
</evidence>
<organism evidence="1 2">
    <name type="scientific">Paraburkholderia piptadeniae</name>
    <dbReference type="NCBI Taxonomy" id="1701573"/>
    <lineage>
        <taxon>Bacteria</taxon>
        <taxon>Pseudomonadati</taxon>
        <taxon>Pseudomonadota</taxon>
        <taxon>Betaproteobacteria</taxon>
        <taxon>Burkholderiales</taxon>
        <taxon>Burkholderiaceae</taxon>
        <taxon>Paraburkholderia</taxon>
    </lineage>
</organism>